<dbReference type="GO" id="GO:0003677">
    <property type="term" value="F:DNA binding"/>
    <property type="evidence" value="ECO:0007669"/>
    <property type="project" value="UniProtKB-UniRule"/>
</dbReference>
<feature type="DNA-binding region" description="H-T-H motif" evidence="4">
    <location>
        <begin position="24"/>
        <end position="43"/>
    </location>
</feature>
<keyword evidence="3" id="KW-0804">Transcription</keyword>
<dbReference type="SUPFAM" id="SSF48498">
    <property type="entry name" value="Tetracyclin repressor-like, C-terminal domain"/>
    <property type="match status" value="1"/>
</dbReference>
<dbReference type="RefSeq" id="WP_086535936.1">
    <property type="nucleotide sequence ID" value="NZ_NGFO01000015.1"/>
</dbReference>
<evidence type="ECO:0000256" key="3">
    <source>
        <dbReference type="ARBA" id="ARBA00023163"/>
    </source>
</evidence>
<evidence type="ECO:0000259" key="5">
    <source>
        <dbReference type="PROSITE" id="PS50977"/>
    </source>
</evidence>
<dbReference type="InterPro" id="IPR009057">
    <property type="entry name" value="Homeodomain-like_sf"/>
</dbReference>
<name>A0A243Q8R2_9ACTN</name>
<dbReference type="Proteomes" id="UP000194632">
    <property type="component" value="Unassembled WGS sequence"/>
</dbReference>
<dbReference type="AlphaFoldDB" id="A0A243Q8R2"/>
<evidence type="ECO:0000256" key="4">
    <source>
        <dbReference type="PROSITE-ProRule" id="PRU00335"/>
    </source>
</evidence>
<dbReference type="InterPro" id="IPR036271">
    <property type="entry name" value="Tet_transcr_reg_TetR-rel_C_sf"/>
</dbReference>
<dbReference type="EMBL" id="NGFO01000015">
    <property type="protein sequence ID" value="OUC78084.1"/>
    <property type="molecule type" value="Genomic_DNA"/>
</dbReference>
<evidence type="ECO:0000313" key="6">
    <source>
        <dbReference type="EMBL" id="OUC78084.1"/>
    </source>
</evidence>
<dbReference type="InterPro" id="IPR054156">
    <property type="entry name" value="YxaF_TetR_C"/>
</dbReference>
<evidence type="ECO:0000256" key="1">
    <source>
        <dbReference type="ARBA" id="ARBA00023015"/>
    </source>
</evidence>
<keyword evidence="2 4" id="KW-0238">DNA-binding</keyword>
<dbReference type="Gene3D" id="1.10.357.10">
    <property type="entry name" value="Tetracycline Repressor, domain 2"/>
    <property type="match status" value="1"/>
</dbReference>
<dbReference type="PANTHER" id="PTHR47506:SF3">
    <property type="entry name" value="HTH-TYPE TRANSCRIPTIONAL REGULATOR LMRA"/>
    <property type="match status" value="1"/>
</dbReference>
<sequence length="188" mass="19760">MAVRDQLITTTAGLMRRKGVAATSIADILEDSGVARRSIYLNFPGGKSELVTATTMAMGEAITAAISGVMERDDPIVAFANMWSSMLAESDFDGGCPVLAAALGQHTAPEATAVAVGIFGKWREVIAQRLISDHIDPHTAGTLAATIVMTIEGAVVMSIASKSATPLYEAATHLNELVALHRPPDRSR</sequence>
<evidence type="ECO:0000256" key="2">
    <source>
        <dbReference type="ARBA" id="ARBA00023125"/>
    </source>
</evidence>
<dbReference type="Pfam" id="PF00440">
    <property type="entry name" value="TetR_N"/>
    <property type="match status" value="1"/>
</dbReference>
<organism evidence="6 7">
    <name type="scientific">Gordonia lacunae</name>
    <dbReference type="NCBI Taxonomy" id="417102"/>
    <lineage>
        <taxon>Bacteria</taxon>
        <taxon>Bacillati</taxon>
        <taxon>Actinomycetota</taxon>
        <taxon>Actinomycetes</taxon>
        <taxon>Mycobacteriales</taxon>
        <taxon>Gordoniaceae</taxon>
        <taxon>Gordonia</taxon>
    </lineage>
</organism>
<dbReference type="SUPFAM" id="SSF46689">
    <property type="entry name" value="Homeodomain-like"/>
    <property type="match status" value="1"/>
</dbReference>
<proteinExistence type="predicted"/>
<protein>
    <submittedName>
        <fullName evidence="6">TetR family transcriptional regulator</fullName>
    </submittedName>
</protein>
<dbReference type="Pfam" id="PF21993">
    <property type="entry name" value="TetR_C_13_2"/>
    <property type="match status" value="1"/>
</dbReference>
<dbReference type="OrthoDB" id="4567939at2"/>
<feature type="domain" description="HTH tetR-type" evidence="5">
    <location>
        <begin position="1"/>
        <end position="61"/>
    </location>
</feature>
<evidence type="ECO:0000313" key="7">
    <source>
        <dbReference type="Proteomes" id="UP000194632"/>
    </source>
</evidence>
<gene>
    <name evidence="6" type="ORF">CA982_14045</name>
</gene>
<dbReference type="PROSITE" id="PS50977">
    <property type="entry name" value="HTH_TETR_2"/>
    <property type="match status" value="1"/>
</dbReference>
<dbReference type="InterPro" id="IPR001647">
    <property type="entry name" value="HTH_TetR"/>
</dbReference>
<keyword evidence="7" id="KW-1185">Reference proteome</keyword>
<dbReference type="STRING" id="417102.CA982_14045"/>
<reference evidence="6 7" key="1">
    <citation type="submission" date="2017-05" db="EMBL/GenBank/DDBJ databases">
        <title>Biotechnological potential of actinobacteria isolated from South African environments.</title>
        <authorList>
            <person name="Le Roes-Hill M."/>
            <person name="Prins A."/>
            <person name="Durrell K.A."/>
        </authorList>
    </citation>
    <scope>NUCLEOTIDE SEQUENCE [LARGE SCALE GENOMIC DNA]</scope>
    <source>
        <strain evidence="6">BS2</strain>
    </source>
</reference>
<keyword evidence="1" id="KW-0805">Transcription regulation</keyword>
<comment type="caution">
    <text evidence="6">The sequence shown here is derived from an EMBL/GenBank/DDBJ whole genome shotgun (WGS) entry which is preliminary data.</text>
</comment>
<accession>A0A243Q8R2</accession>
<dbReference type="PANTHER" id="PTHR47506">
    <property type="entry name" value="TRANSCRIPTIONAL REGULATORY PROTEIN"/>
    <property type="match status" value="1"/>
</dbReference>